<evidence type="ECO:0000259" key="3">
    <source>
        <dbReference type="PROSITE" id="PS50977"/>
    </source>
</evidence>
<name>A0ABR6BHU4_9PSEU</name>
<dbReference type="InterPro" id="IPR039536">
    <property type="entry name" value="TetR_C_Proteobacteria"/>
</dbReference>
<feature type="domain" description="HTH tetR-type" evidence="3">
    <location>
        <begin position="7"/>
        <end position="67"/>
    </location>
</feature>
<dbReference type="PROSITE" id="PS50977">
    <property type="entry name" value="HTH_TETR_2"/>
    <property type="match status" value="1"/>
</dbReference>
<dbReference type="PANTHER" id="PTHR30055:SF146">
    <property type="entry name" value="HTH-TYPE TRANSCRIPTIONAL DUAL REGULATOR CECR"/>
    <property type="match status" value="1"/>
</dbReference>
<feature type="DNA-binding region" description="H-T-H motif" evidence="2">
    <location>
        <begin position="30"/>
        <end position="49"/>
    </location>
</feature>
<accession>A0ABR6BHU4</accession>
<organism evidence="4 5">
    <name type="scientific">Kutzneria viridogrisea</name>
    <dbReference type="NCBI Taxonomy" id="47990"/>
    <lineage>
        <taxon>Bacteria</taxon>
        <taxon>Bacillati</taxon>
        <taxon>Actinomycetota</taxon>
        <taxon>Actinomycetes</taxon>
        <taxon>Pseudonocardiales</taxon>
        <taxon>Pseudonocardiaceae</taxon>
        <taxon>Kutzneria</taxon>
    </lineage>
</organism>
<sequence length="208" mass="22539">MSVQTLSAKRRAVVEAAAQVFVREGYVGTSVDVIAAEAGVSKQTIYNYYGDKENLFLTVIETMLEPAAARFLEILDQVLAESDELAAGLTRLGREWVELLSHQELAALRRLIVGEATRYPQLLRAWQNAGPGLAQPKLTGHLARLHEEGVLDVPDPARAASQLTSLLVGELQTLSLFGAVPLTTARVEETVSGAVEVFLRAYAVKNPS</sequence>
<evidence type="ECO:0000313" key="4">
    <source>
        <dbReference type="EMBL" id="MBA8926449.1"/>
    </source>
</evidence>
<evidence type="ECO:0000256" key="2">
    <source>
        <dbReference type="PROSITE-ProRule" id="PRU00335"/>
    </source>
</evidence>
<comment type="caution">
    <text evidence="4">The sequence shown here is derived from an EMBL/GenBank/DDBJ whole genome shotgun (WGS) entry which is preliminary data.</text>
</comment>
<dbReference type="SUPFAM" id="SSF48498">
    <property type="entry name" value="Tetracyclin repressor-like, C-terminal domain"/>
    <property type="match status" value="1"/>
</dbReference>
<dbReference type="Pfam" id="PF00440">
    <property type="entry name" value="TetR_N"/>
    <property type="match status" value="1"/>
</dbReference>
<dbReference type="Pfam" id="PF14246">
    <property type="entry name" value="TetR_C_7"/>
    <property type="match status" value="1"/>
</dbReference>
<dbReference type="InterPro" id="IPR050109">
    <property type="entry name" value="HTH-type_TetR-like_transc_reg"/>
</dbReference>
<dbReference type="PRINTS" id="PR00455">
    <property type="entry name" value="HTHTETR"/>
</dbReference>
<dbReference type="Proteomes" id="UP000517916">
    <property type="component" value="Unassembled WGS sequence"/>
</dbReference>
<evidence type="ECO:0000256" key="1">
    <source>
        <dbReference type="ARBA" id="ARBA00023125"/>
    </source>
</evidence>
<dbReference type="PANTHER" id="PTHR30055">
    <property type="entry name" value="HTH-TYPE TRANSCRIPTIONAL REGULATOR RUTR"/>
    <property type="match status" value="1"/>
</dbReference>
<keyword evidence="1 2" id="KW-0238">DNA-binding</keyword>
<dbReference type="EMBL" id="JACJID010000002">
    <property type="protein sequence ID" value="MBA8926449.1"/>
    <property type="molecule type" value="Genomic_DNA"/>
</dbReference>
<dbReference type="InterPro" id="IPR009057">
    <property type="entry name" value="Homeodomain-like_sf"/>
</dbReference>
<dbReference type="SUPFAM" id="SSF46689">
    <property type="entry name" value="Homeodomain-like"/>
    <property type="match status" value="1"/>
</dbReference>
<proteinExistence type="predicted"/>
<dbReference type="InterPro" id="IPR001647">
    <property type="entry name" value="HTH_TetR"/>
</dbReference>
<gene>
    <name evidence="4" type="ORF">BC739_003648</name>
</gene>
<dbReference type="InterPro" id="IPR036271">
    <property type="entry name" value="Tet_transcr_reg_TetR-rel_C_sf"/>
</dbReference>
<evidence type="ECO:0000313" key="5">
    <source>
        <dbReference type="Proteomes" id="UP000517916"/>
    </source>
</evidence>
<dbReference type="Gene3D" id="1.10.357.10">
    <property type="entry name" value="Tetracycline Repressor, domain 2"/>
    <property type="match status" value="1"/>
</dbReference>
<dbReference type="RefSeq" id="WP_025361013.1">
    <property type="nucleotide sequence ID" value="NZ_BAAABQ010000009.1"/>
</dbReference>
<keyword evidence="5" id="KW-1185">Reference proteome</keyword>
<protein>
    <submittedName>
        <fullName evidence="4">AcrR family transcriptional regulator</fullName>
    </submittedName>
</protein>
<reference evidence="4 5" key="1">
    <citation type="submission" date="2020-08" db="EMBL/GenBank/DDBJ databases">
        <title>Genomic Encyclopedia of Archaeal and Bacterial Type Strains, Phase II (KMG-II): from individual species to whole genera.</title>
        <authorList>
            <person name="Goeker M."/>
        </authorList>
    </citation>
    <scope>NUCLEOTIDE SEQUENCE [LARGE SCALE GENOMIC DNA]</scope>
    <source>
        <strain evidence="4 5">DSM 43850</strain>
    </source>
</reference>